<gene>
    <name evidence="1" type="ORF">V1517DRAFT_331532</name>
</gene>
<name>A0ACC3TFH9_9ASCO</name>
<comment type="caution">
    <text evidence="1">The sequence shown here is derived from an EMBL/GenBank/DDBJ whole genome shotgun (WGS) entry which is preliminary data.</text>
</comment>
<protein>
    <submittedName>
        <fullName evidence="1">Uncharacterized protein</fullName>
    </submittedName>
</protein>
<sequence>MESAMPVHDVRRRFLRGLVSGSSSSTSAAAIAADQNHLGDDSGIDTANARVRRSYPAAANAVPTTSMQGDTFYGSTKDNVQTPDNIPSQPTLPGHRMRRKLPHREGILRQGQYMQAQSRGRTASPGLGSSPLLEQTNVLDYRNDIVERDPITNEPSMVVLQTDVPLSEEIQENEVMEYRIRKHLRNVYRNPKRQHEDIKVQLLVRRDLKRIVQQLDEDAWMFEPDQEMSSDLV</sequence>
<organism evidence="1 2">
    <name type="scientific">Lipomyces orientalis</name>
    <dbReference type="NCBI Taxonomy" id="1233043"/>
    <lineage>
        <taxon>Eukaryota</taxon>
        <taxon>Fungi</taxon>
        <taxon>Dikarya</taxon>
        <taxon>Ascomycota</taxon>
        <taxon>Saccharomycotina</taxon>
        <taxon>Lipomycetes</taxon>
        <taxon>Lipomycetales</taxon>
        <taxon>Lipomycetaceae</taxon>
        <taxon>Lipomyces</taxon>
    </lineage>
</organism>
<reference evidence="2" key="1">
    <citation type="journal article" date="2024" name="Front. Bioeng. Biotechnol.">
        <title>Genome-scale model development and genomic sequencing of the oleaginous clade Lipomyces.</title>
        <authorList>
            <person name="Czajka J.J."/>
            <person name="Han Y."/>
            <person name="Kim J."/>
            <person name="Mondo S.J."/>
            <person name="Hofstad B.A."/>
            <person name="Robles A."/>
            <person name="Haridas S."/>
            <person name="Riley R."/>
            <person name="LaButti K."/>
            <person name="Pangilinan J."/>
            <person name="Andreopoulos W."/>
            <person name="Lipzen A."/>
            <person name="Yan J."/>
            <person name="Wang M."/>
            <person name="Ng V."/>
            <person name="Grigoriev I.V."/>
            <person name="Spatafora J.W."/>
            <person name="Magnuson J.K."/>
            <person name="Baker S.E."/>
            <person name="Pomraning K.R."/>
        </authorList>
    </citation>
    <scope>NUCLEOTIDE SEQUENCE [LARGE SCALE GENOMIC DNA]</scope>
    <source>
        <strain evidence="2">CBS 10300</strain>
    </source>
</reference>
<dbReference type="Proteomes" id="UP001489719">
    <property type="component" value="Unassembled WGS sequence"/>
</dbReference>
<keyword evidence="2" id="KW-1185">Reference proteome</keyword>
<evidence type="ECO:0000313" key="1">
    <source>
        <dbReference type="EMBL" id="KAK9319741.1"/>
    </source>
</evidence>
<dbReference type="EMBL" id="MU970165">
    <property type="protein sequence ID" value="KAK9319741.1"/>
    <property type="molecule type" value="Genomic_DNA"/>
</dbReference>
<evidence type="ECO:0000313" key="2">
    <source>
        <dbReference type="Proteomes" id="UP001489719"/>
    </source>
</evidence>
<proteinExistence type="predicted"/>
<accession>A0ACC3TFH9</accession>